<gene>
    <name evidence="1" type="ORF">FOB72_17815</name>
</gene>
<name>A0A5P2H7D7_9BURK</name>
<geneLocation type="plasmid" evidence="1">
    <name>unnamed1</name>
</geneLocation>
<dbReference type="EMBL" id="CP044066">
    <property type="protein sequence ID" value="QET04011.1"/>
    <property type="molecule type" value="Genomic_DNA"/>
</dbReference>
<reference evidence="1 2" key="1">
    <citation type="submission" date="2019-09" db="EMBL/GenBank/DDBJ databases">
        <title>FDA dAtabase for Regulatory Grade micrObial Sequences (FDA-ARGOS): Supporting development and validation of Infectious Disease Dx tests.</title>
        <authorList>
            <person name="Sciortino C."/>
            <person name="Tallon L."/>
            <person name="Sadzewicz L."/>
            <person name="Vavikolanu K."/>
            <person name="Mehta A."/>
            <person name="Aluvathingal J."/>
            <person name="Nadendla S."/>
            <person name="Nandy P."/>
            <person name="Geyer C."/>
            <person name="Yan Y."/>
            <person name="Sichtig H."/>
        </authorList>
    </citation>
    <scope>NUCLEOTIDE SEQUENCE [LARGE SCALE GENOMIC DNA]</scope>
    <source>
        <strain evidence="1 2">FDAARGOS_664</strain>
        <plasmid evidence="1 2">unnamed1</plasmid>
    </source>
</reference>
<protein>
    <submittedName>
        <fullName evidence="1">Uncharacterized protein</fullName>
    </submittedName>
</protein>
<evidence type="ECO:0000313" key="2">
    <source>
        <dbReference type="Proteomes" id="UP000322822"/>
    </source>
</evidence>
<evidence type="ECO:0000313" key="1">
    <source>
        <dbReference type="EMBL" id="QET04011.1"/>
    </source>
</evidence>
<proteinExistence type="predicted"/>
<sequence>MALPVSAARAGLRILQDDFSFVICHGVRYAIFDSVRGARVFECRIDGRLPIVAFIDDQGRRGPWVTIPKLFTIEECVSMTPQP</sequence>
<accession>A0A5P2H7D7</accession>
<organism evidence="1 2">
    <name type="scientific">Cupriavidus pauculus</name>
    <dbReference type="NCBI Taxonomy" id="82633"/>
    <lineage>
        <taxon>Bacteria</taxon>
        <taxon>Pseudomonadati</taxon>
        <taxon>Pseudomonadota</taxon>
        <taxon>Betaproteobacteria</taxon>
        <taxon>Burkholderiales</taxon>
        <taxon>Burkholderiaceae</taxon>
        <taxon>Cupriavidus</taxon>
    </lineage>
</organism>
<dbReference type="Proteomes" id="UP000322822">
    <property type="component" value="Plasmid unnamed1"/>
</dbReference>
<keyword evidence="1" id="KW-0614">Plasmid</keyword>
<dbReference type="AlphaFoldDB" id="A0A5P2H7D7"/>